<sequence length="43" mass="4668">MNQPSTTTIEQARKKGVRLTVTVVGSIAFAIFVLSLLQGLKYS</sequence>
<comment type="caution">
    <text evidence="2">The sequence shown here is derived from an EMBL/GenBank/DDBJ whole genome shotgun (WGS) entry which is preliminary data.</text>
</comment>
<keyword evidence="1" id="KW-0812">Transmembrane</keyword>
<proteinExistence type="predicted"/>
<keyword evidence="3" id="KW-1185">Reference proteome</keyword>
<evidence type="ECO:0000313" key="2">
    <source>
        <dbReference type="EMBL" id="MET3652314.1"/>
    </source>
</evidence>
<dbReference type="Proteomes" id="UP001549184">
    <property type="component" value="Unassembled WGS sequence"/>
</dbReference>
<evidence type="ECO:0000313" key="3">
    <source>
        <dbReference type="Proteomes" id="UP001549184"/>
    </source>
</evidence>
<keyword evidence="1" id="KW-0472">Membrane</keyword>
<dbReference type="RefSeq" id="WP_354013695.1">
    <property type="nucleotide sequence ID" value="NZ_JBEPMU010000002.1"/>
</dbReference>
<gene>
    <name evidence="2" type="ORF">ABIC75_002036</name>
</gene>
<evidence type="ECO:0000256" key="1">
    <source>
        <dbReference type="SAM" id="Phobius"/>
    </source>
</evidence>
<protein>
    <submittedName>
        <fullName evidence="2">Uncharacterized protein</fullName>
    </submittedName>
</protein>
<feature type="transmembrane region" description="Helical" evidence="1">
    <location>
        <begin position="21"/>
        <end position="40"/>
    </location>
</feature>
<dbReference type="EMBL" id="JBEPMU010000002">
    <property type="protein sequence ID" value="MET3652314.1"/>
    <property type="molecule type" value="Genomic_DNA"/>
</dbReference>
<reference evidence="2 3" key="1">
    <citation type="submission" date="2024-06" db="EMBL/GenBank/DDBJ databases">
        <title>Sorghum-associated microbial communities from plants grown in Nebraska, USA.</title>
        <authorList>
            <person name="Schachtman D."/>
        </authorList>
    </citation>
    <scope>NUCLEOTIDE SEQUENCE [LARGE SCALE GENOMIC DNA]</scope>
    <source>
        <strain evidence="2 3">1073</strain>
    </source>
</reference>
<name>A0ABV2JU07_9GAMM</name>
<accession>A0ABV2JU07</accession>
<organism evidence="2 3">
    <name type="scientific">Dyella japonica</name>
    <dbReference type="NCBI Taxonomy" id="231455"/>
    <lineage>
        <taxon>Bacteria</taxon>
        <taxon>Pseudomonadati</taxon>
        <taxon>Pseudomonadota</taxon>
        <taxon>Gammaproteobacteria</taxon>
        <taxon>Lysobacterales</taxon>
        <taxon>Rhodanobacteraceae</taxon>
        <taxon>Dyella</taxon>
    </lineage>
</organism>
<keyword evidence="1" id="KW-1133">Transmembrane helix</keyword>